<evidence type="ECO:0000313" key="4">
    <source>
        <dbReference type="Proteomes" id="UP001608902"/>
    </source>
</evidence>
<reference evidence="3 4" key="1">
    <citation type="submission" date="2024-08" db="EMBL/GenBank/DDBJ databases">
        <title>Gnathostoma spinigerum genome.</title>
        <authorList>
            <person name="Gonzalez-Bertolin B."/>
            <person name="Monzon S."/>
            <person name="Zaballos A."/>
            <person name="Jimenez P."/>
            <person name="Dekumyoy P."/>
            <person name="Varona S."/>
            <person name="Cuesta I."/>
            <person name="Sumanam S."/>
            <person name="Adisakwattana P."/>
            <person name="Gasser R.B."/>
            <person name="Hernandez-Gonzalez A."/>
            <person name="Young N.D."/>
            <person name="Perteguer M.J."/>
        </authorList>
    </citation>
    <scope>NUCLEOTIDE SEQUENCE [LARGE SCALE GENOMIC DNA]</scope>
    <source>
        <strain evidence="3">AL3</strain>
        <tissue evidence="3">Liver</tissue>
    </source>
</reference>
<dbReference type="Proteomes" id="UP001608902">
    <property type="component" value="Unassembled WGS sequence"/>
</dbReference>
<evidence type="ECO:0000259" key="2">
    <source>
        <dbReference type="Pfam" id="PF11838"/>
    </source>
</evidence>
<name>A0ABD6EN50_9BILA</name>
<comment type="caution">
    <text evidence="3">The sequence shown here is derived from an EMBL/GenBank/DDBJ whole genome shotgun (WGS) entry which is preliminary data.</text>
</comment>
<gene>
    <name evidence="3" type="ORF">AB6A40_004701</name>
</gene>
<keyword evidence="4" id="KW-1185">Reference proteome</keyword>
<evidence type="ECO:0000313" key="3">
    <source>
        <dbReference type="EMBL" id="MFH4977992.1"/>
    </source>
</evidence>
<accession>A0ABD6EN50</accession>
<evidence type="ECO:0000256" key="1">
    <source>
        <dbReference type="ARBA" id="ARBA00010136"/>
    </source>
</evidence>
<organism evidence="3 4">
    <name type="scientific">Gnathostoma spinigerum</name>
    <dbReference type="NCBI Taxonomy" id="75299"/>
    <lineage>
        <taxon>Eukaryota</taxon>
        <taxon>Metazoa</taxon>
        <taxon>Ecdysozoa</taxon>
        <taxon>Nematoda</taxon>
        <taxon>Chromadorea</taxon>
        <taxon>Rhabditida</taxon>
        <taxon>Spirurina</taxon>
        <taxon>Gnathostomatomorpha</taxon>
        <taxon>Gnathostomatoidea</taxon>
        <taxon>Gnathostomatidae</taxon>
        <taxon>Gnathostoma</taxon>
    </lineage>
</organism>
<proteinExistence type="inferred from homology"/>
<protein>
    <recommendedName>
        <fullName evidence="2">ERAP1-like C-terminal domain-containing protein</fullName>
    </recommendedName>
</protein>
<feature type="domain" description="ERAP1-like C-terminal" evidence="2">
    <location>
        <begin position="3"/>
        <end position="244"/>
    </location>
</feature>
<dbReference type="InterPro" id="IPR024571">
    <property type="entry name" value="ERAP1-like_C_dom"/>
</dbReference>
<sequence length="295" mass="34133">MSEYLSQETEFAPLDTASAVMNKVWMNFRRSEMKGNIERFLRKCLRQYIKNSLWAESDIWSTRKMNSIVTELSCKFNAEKCRDTAVTLFNEFLNNCEYTGEGTGACIRQPPELRKPVYCYGLRKKPEAVPTLTRMHNWFYEHSRYFTKDAKDMLNGISCVEGEDLKGVISEAINGLYPSRIFGYIADNDDSGLELWNYFISNVEHVVFGVPSFADYINAATNGWNSQKDIDRIEQFLKDRKKGSVLSADNLQVFETVKKHISANIKWMNIHGKAIEGWMKNHFTIYSANRGLRNE</sequence>
<dbReference type="InterPro" id="IPR050344">
    <property type="entry name" value="Peptidase_M1_aminopeptidases"/>
</dbReference>
<dbReference type="PANTHER" id="PTHR11533">
    <property type="entry name" value="PROTEASE M1 ZINC METALLOPROTEASE"/>
    <property type="match status" value="1"/>
</dbReference>
<dbReference type="EMBL" id="JBGFUD010002776">
    <property type="protein sequence ID" value="MFH4977992.1"/>
    <property type="molecule type" value="Genomic_DNA"/>
</dbReference>
<dbReference type="Pfam" id="PF11838">
    <property type="entry name" value="ERAP1_C"/>
    <property type="match status" value="1"/>
</dbReference>
<comment type="similarity">
    <text evidence="1">Belongs to the peptidase M1 family.</text>
</comment>
<dbReference type="PANTHER" id="PTHR11533:SF299">
    <property type="entry name" value="AMINOPEPTIDASE"/>
    <property type="match status" value="1"/>
</dbReference>
<dbReference type="AlphaFoldDB" id="A0ABD6EN50"/>
<dbReference type="Gene3D" id="1.25.50.20">
    <property type="match status" value="1"/>
</dbReference>